<feature type="chain" id="PRO_5022051802" evidence="2">
    <location>
        <begin position="33"/>
        <end position="166"/>
    </location>
</feature>
<protein>
    <submittedName>
        <fullName evidence="3">Uncharacterized protein</fullName>
    </submittedName>
</protein>
<dbReference type="OrthoDB" id="8017628at2"/>
<feature type="signal peptide" evidence="2">
    <location>
        <begin position="1"/>
        <end position="32"/>
    </location>
</feature>
<reference evidence="3 5" key="3">
    <citation type="submission" date="2019-07" db="EMBL/GenBank/DDBJ databases">
        <title>Whole genome shotgun sequence of Methylobacterium oxalidis NBRC 107715.</title>
        <authorList>
            <person name="Hosoyama A."/>
            <person name="Uohara A."/>
            <person name="Ohji S."/>
            <person name="Ichikawa N."/>
        </authorList>
    </citation>
    <scope>NUCLEOTIDE SEQUENCE [LARGE SCALE GENOMIC DNA]</scope>
    <source>
        <strain evidence="3 5">NBRC 107715</strain>
    </source>
</reference>
<feature type="region of interest" description="Disordered" evidence="1">
    <location>
        <begin position="75"/>
        <end position="115"/>
    </location>
</feature>
<reference evidence="4" key="4">
    <citation type="submission" date="2023-01" db="EMBL/GenBank/DDBJ databases">
        <title>Draft genome sequence of Methylobacterium oxalidis strain NBRC 107715.</title>
        <authorList>
            <person name="Sun Q."/>
            <person name="Mori K."/>
        </authorList>
    </citation>
    <scope>NUCLEOTIDE SEQUENCE</scope>
    <source>
        <strain evidence="4">NBRC 107715</strain>
    </source>
</reference>
<reference evidence="6" key="2">
    <citation type="journal article" date="2019" name="Int. J. Syst. Evol. Microbiol.">
        <title>The Global Catalogue of Microorganisms (GCM) 10K type strain sequencing project: providing services to taxonomists for standard genome sequencing and annotation.</title>
        <authorList>
            <consortium name="The Broad Institute Genomics Platform"/>
            <consortium name="The Broad Institute Genome Sequencing Center for Infectious Disease"/>
            <person name="Wu L."/>
            <person name="Ma J."/>
        </authorList>
    </citation>
    <scope>NUCLEOTIDE SEQUENCE [LARGE SCALE GENOMIC DNA]</scope>
    <source>
        <strain evidence="6">NBRC 107715</strain>
    </source>
</reference>
<reference evidence="4" key="1">
    <citation type="journal article" date="2014" name="Int. J. Syst. Evol. Microbiol.">
        <title>Complete genome of a new Firmicutes species belonging to the dominant human colonic microbiota ('Ruminococcus bicirculans') reveals two chromosomes and a selective capacity to utilize plant glucans.</title>
        <authorList>
            <consortium name="NISC Comparative Sequencing Program"/>
            <person name="Wegmann U."/>
            <person name="Louis P."/>
            <person name="Goesmann A."/>
            <person name="Henrissat B."/>
            <person name="Duncan S.H."/>
            <person name="Flint H.J."/>
        </authorList>
    </citation>
    <scope>NUCLEOTIDE SEQUENCE</scope>
    <source>
        <strain evidence="4">NBRC 107715</strain>
    </source>
</reference>
<evidence type="ECO:0000313" key="6">
    <source>
        <dbReference type="Proteomes" id="UP001156856"/>
    </source>
</evidence>
<keyword evidence="2" id="KW-0732">Signal</keyword>
<name>A0A512J095_9HYPH</name>
<evidence type="ECO:0000313" key="4">
    <source>
        <dbReference type="EMBL" id="GLS64195.1"/>
    </source>
</evidence>
<dbReference type="EMBL" id="BSPK01000034">
    <property type="protein sequence ID" value="GLS64195.1"/>
    <property type="molecule type" value="Genomic_DNA"/>
</dbReference>
<organism evidence="3 5">
    <name type="scientific">Methylobacterium oxalidis</name>
    <dbReference type="NCBI Taxonomy" id="944322"/>
    <lineage>
        <taxon>Bacteria</taxon>
        <taxon>Pseudomonadati</taxon>
        <taxon>Pseudomonadota</taxon>
        <taxon>Alphaproteobacteria</taxon>
        <taxon>Hyphomicrobiales</taxon>
        <taxon>Methylobacteriaceae</taxon>
        <taxon>Methylobacterium</taxon>
    </lineage>
</organism>
<dbReference type="EMBL" id="BJZU01000020">
    <property type="protein sequence ID" value="GEP03299.1"/>
    <property type="molecule type" value="Genomic_DNA"/>
</dbReference>
<proteinExistence type="predicted"/>
<keyword evidence="6" id="KW-1185">Reference proteome</keyword>
<dbReference type="Proteomes" id="UP001156856">
    <property type="component" value="Unassembled WGS sequence"/>
</dbReference>
<evidence type="ECO:0000256" key="1">
    <source>
        <dbReference type="SAM" id="MobiDB-lite"/>
    </source>
</evidence>
<feature type="compositionally biased region" description="Polar residues" evidence="1">
    <location>
        <begin position="75"/>
        <end position="90"/>
    </location>
</feature>
<comment type="caution">
    <text evidence="3">The sequence shown here is derived from an EMBL/GenBank/DDBJ whole genome shotgun (WGS) entry which is preliminary data.</text>
</comment>
<sequence length="166" mass="16897">MTIRTRTRMTTRTPLLALLAAAAVTAAPAARAQTALTLTGTCERLVIAGQDLSASCRGTLMNTVARSRTSFGFASSEGQNLTFSGTGAQQERTEESDPLQPINLVSPGKSGPEGVVQTPTPAVGACRFATPSPGKTAITCEAEAGGKAYAGTFVTDAKAPDGAPKP</sequence>
<evidence type="ECO:0000313" key="3">
    <source>
        <dbReference type="EMBL" id="GEP03299.1"/>
    </source>
</evidence>
<dbReference type="RefSeq" id="WP_147025022.1">
    <property type="nucleotide sequence ID" value="NZ_BJZU01000020.1"/>
</dbReference>
<dbReference type="AlphaFoldDB" id="A0A512J095"/>
<evidence type="ECO:0000313" key="5">
    <source>
        <dbReference type="Proteomes" id="UP000321960"/>
    </source>
</evidence>
<gene>
    <name evidence="4" type="ORF">GCM10007888_25760</name>
    <name evidence="3" type="ORF">MOX02_13370</name>
</gene>
<dbReference type="Proteomes" id="UP000321960">
    <property type="component" value="Unassembled WGS sequence"/>
</dbReference>
<accession>A0A512J095</accession>
<evidence type="ECO:0000256" key="2">
    <source>
        <dbReference type="SAM" id="SignalP"/>
    </source>
</evidence>